<accession>A0A5B8RF79</accession>
<gene>
    <name evidence="2" type="ORF">KBTEX_03584</name>
</gene>
<evidence type="ECO:0000313" key="2">
    <source>
        <dbReference type="EMBL" id="QEA07236.1"/>
    </source>
</evidence>
<evidence type="ECO:0008006" key="3">
    <source>
        <dbReference type="Google" id="ProtNLM"/>
    </source>
</evidence>
<name>A0A5B8RF79_9ZZZZ</name>
<evidence type="ECO:0000256" key="1">
    <source>
        <dbReference type="SAM" id="MobiDB-lite"/>
    </source>
</evidence>
<reference evidence="2" key="1">
    <citation type="submission" date="2019-06" db="EMBL/GenBank/DDBJ databases">
        <authorList>
            <person name="Murdoch R.W."/>
            <person name="Fathepure B."/>
        </authorList>
    </citation>
    <scope>NUCLEOTIDE SEQUENCE</scope>
</reference>
<proteinExistence type="predicted"/>
<dbReference type="EMBL" id="MN079218">
    <property type="protein sequence ID" value="QEA07236.1"/>
    <property type="molecule type" value="Genomic_DNA"/>
</dbReference>
<feature type="region of interest" description="Disordered" evidence="1">
    <location>
        <begin position="19"/>
        <end position="45"/>
    </location>
</feature>
<organism evidence="2">
    <name type="scientific">uncultured organism</name>
    <dbReference type="NCBI Taxonomy" id="155900"/>
    <lineage>
        <taxon>unclassified sequences</taxon>
        <taxon>environmental samples</taxon>
    </lineage>
</organism>
<dbReference type="AlphaFoldDB" id="A0A5B8RF79"/>
<protein>
    <recommendedName>
        <fullName evidence="3">DUF5666 domain-containing protein</fullName>
    </recommendedName>
</protein>
<sequence>MRASRLAIAAAVVLGLSGGGMVSAQQNDGRPSIQREEGDAGSGHVVSGAISTLGEDHSSLVIGDVTAVIDDRTVLRNTRGELMSRKSLRKGMRVEMRFESLRGSRIRVKELQVKR</sequence>